<feature type="compositionally biased region" description="Pro residues" evidence="1">
    <location>
        <begin position="491"/>
        <end position="504"/>
    </location>
</feature>
<organism evidence="2 3">
    <name type="scientific">Auxenochlorella protothecoides</name>
    <name type="common">Green microalga</name>
    <name type="synonym">Chlorella protothecoides</name>
    <dbReference type="NCBI Taxonomy" id="3075"/>
    <lineage>
        <taxon>Eukaryota</taxon>
        <taxon>Viridiplantae</taxon>
        <taxon>Chlorophyta</taxon>
        <taxon>core chlorophytes</taxon>
        <taxon>Trebouxiophyceae</taxon>
        <taxon>Chlorellales</taxon>
        <taxon>Chlorellaceae</taxon>
        <taxon>Auxenochlorella</taxon>
    </lineage>
</organism>
<evidence type="ECO:0000313" key="2">
    <source>
        <dbReference type="EMBL" id="RMZ56871.1"/>
    </source>
</evidence>
<protein>
    <submittedName>
        <fullName evidence="2">Uncharacterized protein</fullName>
    </submittedName>
</protein>
<accession>A0A3M7L283</accession>
<dbReference type="AlphaFoldDB" id="A0A3M7L283"/>
<dbReference type="Proteomes" id="UP000279271">
    <property type="component" value="Unassembled WGS sequence"/>
</dbReference>
<name>A0A3M7L283_AUXPR</name>
<evidence type="ECO:0000256" key="1">
    <source>
        <dbReference type="SAM" id="MobiDB-lite"/>
    </source>
</evidence>
<dbReference type="EMBL" id="QOKY01000135">
    <property type="protein sequence ID" value="RMZ56871.1"/>
    <property type="molecule type" value="Genomic_DNA"/>
</dbReference>
<reference evidence="3" key="1">
    <citation type="journal article" date="2018" name="Algal Res.">
        <title>Characterization of plant carbon substrate utilization by Auxenochlorella protothecoides.</title>
        <authorList>
            <person name="Vogler B.W."/>
            <person name="Starkenburg S.R."/>
            <person name="Sudasinghe N."/>
            <person name="Schambach J.Y."/>
            <person name="Rollin J.A."/>
            <person name="Pattathil S."/>
            <person name="Barry A.N."/>
        </authorList>
    </citation>
    <scope>NUCLEOTIDE SEQUENCE [LARGE SCALE GENOMIC DNA]</scope>
    <source>
        <strain evidence="3">UTEX 25</strain>
    </source>
</reference>
<sequence length="552" mass="58356">MGLSMAAIRVSTLEILESRSTKILLAVECLKMGQKACTADSNENIGSGNKGKNNFGTSNVGNENIGNSNVGTGNWGNNNNGTGNRCFNKHGKRKVQNDCSLLEFRKHAWFSALTDGKVNATCVVTTVGYIPYMVACNLYSSLLGRIGFLEEYSPTSTVTTIVGESLPRTVMRNFVTGSALVYKDSLALSEVMALTLLNPSPPPPPGPSPPPPAFGFISGSVTRADQTFTFSVTLGSVVPDALFYAFFTTDGIVVQNIMSQDTGNPSTMVLNLDASVVPFVSYAQVVALKFSGGSSNVLTLKCSTFVALPSAMHKGFSKAGSVRTSTLSAVGLSMPAIRVRNLEILKSGATLVLTAVECLKPGKKACTADSNGNIGSGNKGKNNFGTKNVGDDNIGPATATLQFGAPADGKVSTTCVVTTWGYKPYSVKCRLFMSMFQRLTTMEEGSPKSSVTYIMVALDATYMTDYSLGSAFVNTDKTTLREVVPLKLLNPSPPPPGAAPPPPKFGSISGTATRSDNTFTFSLTLGSLVPDGFYYAFFKEDGGSTNVLTLNW</sequence>
<proteinExistence type="predicted"/>
<evidence type="ECO:0000313" key="3">
    <source>
        <dbReference type="Proteomes" id="UP000279271"/>
    </source>
</evidence>
<feature type="region of interest" description="Disordered" evidence="1">
    <location>
        <begin position="490"/>
        <end position="509"/>
    </location>
</feature>
<gene>
    <name evidence="2" type="ORF">APUTEX25_002960</name>
</gene>
<comment type="caution">
    <text evidence="2">The sequence shown here is derived from an EMBL/GenBank/DDBJ whole genome shotgun (WGS) entry which is preliminary data.</text>
</comment>